<name>A0A3P2A233_9NEIS</name>
<gene>
    <name evidence="1" type="ORF">EII21_08670</name>
</gene>
<dbReference type="RefSeq" id="WP_124795729.1">
    <property type="nucleotide sequence ID" value="NZ_RQYC01000015.1"/>
</dbReference>
<sequence>MNKYQPFPCTACGLCCRRVHLSAETAFLNRGDGVCRHFDEQTNLCSIYAQRPLVCRVEDYYRAHFSTQFNWDEFVRMNVTVCEMFQQEDKNI</sequence>
<comment type="caution">
    <text evidence="1">The sequence shown here is derived from an EMBL/GenBank/DDBJ whole genome shotgun (WGS) entry which is preliminary data.</text>
</comment>
<proteinExistence type="predicted"/>
<dbReference type="InterPro" id="IPR005358">
    <property type="entry name" value="Puta_zinc/iron-chelating_dom"/>
</dbReference>
<dbReference type="AlphaFoldDB" id="A0A3P2A233"/>
<keyword evidence="2" id="KW-1185">Reference proteome</keyword>
<reference evidence="1 2" key="1">
    <citation type="submission" date="2018-11" db="EMBL/GenBank/DDBJ databases">
        <title>Genomes From Bacteria Associated with the Canine Oral Cavity: a Test Case for Automated Genome-Based Taxonomic Assignment.</title>
        <authorList>
            <person name="Coil D.A."/>
            <person name="Jospin G."/>
            <person name="Darling A.E."/>
            <person name="Wallis C."/>
            <person name="Davis I.J."/>
            <person name="Harris S."/>
            <person name="Eisen J.A."/>
            <person name="Holcombe L.J."/>
            <person name="O'Flynn C."/>
        </authorList>
    </citation>
    <scope>NUCLEOTIDE SEQUENCE [LARGE SCALE GENOMIC DNA]</scope>
    <source>
        <strain evidence="1 2">COT-280</strain>
    </source>
</reference>
<dbReference type="EMBL" id="RQYC01000015">
    <property type="protein sequence ID" value="RRD89494.1"/>
    <property type="molecule type" value="Genomic_DNA"/>
</dbReference>
<accession>A0A3P2A233</accession>
<protein>
    <submittedName>
        <fullName evidence="1">YkgJ family cysteine cluster protein</fullName>
    </submittedName>
</protein>
<organism evidence="1 2">
    <name type="scientific">Conchiformibius steedae</name>
    <dbReference type="NCBI Taxonomy" id="153493"/>
    <lineage>
        <taxon>Bacteria</taxon>
        <taxon>Pseudomonadati</taxon>
        <taxon>Pseudomonadota</taxon>
        <taxon>Betaproteobacteria</taxon>
        <taxon>Neisseriales</taxon>
        <taxon>Neisseriaceae</taxon>
        <taxon>Conchiformibius</taxon>
    </lineage>
</organism>
<dbReference type="OrthoDB" id="71604at2"/>
<evidence type="ECO:0000313" key="2">
    <source>
        <dbReference type="Proteomes" id="UP000269923"/>
    </source>
</evidence>
<evidence type="ECO:0000313" key="1">
    <source>
        <dbReference type="EMBL" id="RRD89494.1"/>
    </source>
</evidence>
<dbReference type="Proteomes" id="UP000269923">
    <property type="component" value="Unassembled WGS sequence"/>
</dbReference>
<dbReference type="Pfam" id="PF03692">
    <property type="entry name" value="CxxCxxCC"/>
    <property type="match status" value="1"/>
</dbReference>